<dbReference type="VEuPathDB" id="FungiDB:JI435_406080"/>
<proteinExistence type="predicted"/>
<accession>A0A7U2I093</accession>
<name>A0A7U2I093_PHANO</name>
<keyword evidence="2" id="KW-1185">Reference proteome</keyword>
<reference evidence="2" key="1">
    <citation type="journal article" date="2021" name="BMC Genomics">
        <title>Chromosome-level genome assembly and manually-curated proteome of model necrotroph Parastagonospora nodorum Sn15 reveals a genome-wide trove of candidate effector homologs, and redundancy of virulence-related functions within an accessory chromosome.</title>
        <authorList>
            <person name="Bertazzoni S."/>
            <person name="Jones D.A.B."/>
            <person name="Phan H.T."/>
            <person name="Tan K.-C."/>
            <person name="Hane J.K."/>
        </authorList>
    </citation>
    <scope>NUCLEOTIDE SEQUENCE [LARGE SCALE GENOMIC DNA]</scope>
    <source>
        <strain evidence="2">SN15 / ATCC MYA-4574 / FGSC 10173)</strain>
    </source>
</reference>
<dbReference type="AlphaFoldDB" id="A0A7U2I093"/>
<evidence type="ECO:0000313" key="1">
    <source>
        <dbReference type="EMBL" id="QRC94602.1"/>
    </source>
</evidence>
<gene>
    <name evidence="1" type="ORF">JI435_406080</name>
</gene>
<protein>
    <submittedName>
        <fullName evidence="1">Uncharacterized protein</fullName>
    </submittedName>
</protein>
<organism evidence="1 2">
    <name type="scientific">Phaeosphaeria nodorum (strain SN15 / ATCC MYA-4574 / FGSC 10173)</name>
    <name type="common">Glume blotch fungus</name>
    <name type="synonym">Parastagonospora nodorum</name>
    <dbReference type="NCBI Taxonomy" id="321614"/>
    <lineage>
        <taxon>Eukaryota</taxon>
        <taxon>Fungi</taxon>
        <taxon>Dikarya</taxon>
        <taxon>Ascomycota</taxon>
        <taxon>Pezizomycotina</taxon>
        <taxon>Dothideomycetes</taxon>
        <taxon>Pleosporomycetidae</taxon>
        <taxon>Pleosporales</taxon>
        <taxon>Pleosporineae</taxon>
        <taxon>Phaeosphaeriaceae</taxon>
        <taxon>Parastagonospora</taxon>
    </lineage>
</organism>
<evidence type="ECO:0000313" key="2">
    <source>
        <dbReference type="Proteomes" id="UP000663193"/>
    </source>
</evidence>
<dbReference type="EMBL" id="CP069026">
    <property type="protein sequence ID" value="QRC94602.1"/>
    <property type="molecule type" value="Genomic_DNA"/>
</dbReference>
<sequence length="65" mass="7491">MFCAKNRQEGCVWIERRKAYSDVIVALRWLCSGLGRHGCVNAGVSWKETPPKRKIVKSRMARREA</sequence>
<dbReference type="Proteomes" id="UP000663193">
    <property type="component" value="Chromosome 4"/>
</dbReference>